<protein>
    <submittedName>
        <fullName evidence="1">Uncharacterized protein</fullName>
    </submittedName>
</protein>
<dbReference type="RefSeq" id="WP_170828266.1">
    <property type="nucleotide sequence ID" value="NZ_CBCRYE010000006.1"/>
</dbReference>
<evidence type="ECO:0000313" key="1">
    <source>
        <dbReference type="EMBL" id="SCW56403.1"/>
    </source>
</evidence>
<dbReference type="STRING" id="260084.SAMN02927928_1944"/>
<dbReference type="AlphaFoldDB" id="A0A1G4RHF8"/>
<organism evidence="1 2">
    <name type="scientific">Asticcacaulis taihuensis</name>
    <dbReference type="NCBI Taxonomy" id="260084"/>
    <lineage>
        <taxon>Bacteria</taxon>
        <taxon>Pseudomonadati</taxon>
        <taxon>Pseudomonadota</taxon>
        <taxon>Alphaproteobacteria</taxon>
        <taxon>Caulobacterales</taxon>
        <taxon>Caulobacteraceae</taxon>
        <taxon>Asticcacaulis</taxon>
    </lineage>
</organism>
<proteinExistence type="predicted"/>
<dbReference type="Proteomes" id="UP000199150">
    <property type="component" value="Unassembled WGS sequence"/>
</dbReference>
<evidence type="ECO:0000313" key="2">
    <source>
        <dbReference type="Proteomes" id="UP000199150"/>
    </source>
</evidence>
<gene>
    <name evidence="1" type="ORF">SAMN02927928_1944</name>
</gene>
<dbReference type="EMBL" id="FMTS01000002">
    <property type="protein sequence ID" value="SCW56403.1"/>
    <property type="molecule type" value="Genomic_DNA"/>
</dbReference>
<keyword evidence="2" id="KW-1185">Reference proteome</keyword>
<sequence length="48" mass="5194">MQKIDAVNWISAARACAPAQCAAAFVSAMATPRHRADSETPRQPLNLR</sequence>
<accession>A0A1G4RHF8</accession>
<name>A0A1G4RHF8_9CAUL</name>
<reference evidence="2" key="1">
    <citation type="submission" date="2016-10" db="EMBL/GenBank/DDBJ databases">
        <authorList>
            <person name="Varghese N."/>
            <person name="Submissions S."/>
        </authorList>
    </citation>
    <scope>NUCLEOTIDE SEQUENCE [LARGE SCALE GENOMIC DNA]</scope>
    <source>
        <strain evidence="2">CGMCC 1.3431</strain>
    </source>
</reference>